<dbReference type="Proteomes" id="UP001255856">
    <property type="component" value="Unassembled WGS sequence"/>
</dbReference>
<dbReference type="GO" id="GO:0000703">
    <property type="term" value="F:oxidized pyrimidine nucleobase lesion DNA N-glycosylase activity"/>
    <property type="evidence" value="ECO:0007669"/>
    <property type="project" value="TreeGrafter"/>
</dbReference>
<evidence type="ECO:0000259" key="2">
    <source>
        <dbReference type="PROSITE" id="PS50800"/>
    </source>
</evidence>
<comment type="caution">
    <text evidence="3">The sequence shown here is derived from an EMBL/GenBank/DDBJ whole genome shotgun (WGS) entry which is preliminary data.</text>
</comment>
<feature type="domain" description="SAP" evidence="2">
    <location>
        <begin position="227"/>
        <end position="261"/>
    </location>
</feature>
<dbReference type="GO" id="GO:0003906">
    <property type="term" value="F:DNA-(apurinic or apyrimidinic site) endonuclease activity"/>
    <property type="evidence" value="ECO:0007669"/>
    <property type="project" value="InterPro"/>
</dbReference>
<dbReference type="PANTHER" id="PTHR42697:SF1">
    <property type="entry name" value="ENDONUCLEASE 8"/>
    <property type="match status" value="1"/>
</dbReference>
<dbReference type="Gene3D" id="1.10.720.30">
    <property type="entry name" value="SAP domain"/>
    <property type="match status" value="1"/>
</dbReference>
<reference evidence="3" key="1">
    <citation type="submission" date="2021-01" db="EMBL/GenBank/DDBJ databases">
        <authorList>
            <person name="Eckstrom K.M.E."/>
        </authorList>
    </citation>
    <scope>NUCLEOTIDE SEQUENCE</scope>
    <source>
        <strain evidence="3">UVCC 0001</strain>
    </source>
</reference>
<dbReference type="SUPFAM" id="SSF57716">
    <property type="entry name" value="Glucocorticoid receptor-like (DNA-binding domain)"/>
    <property type="match status" value="1"/>
</dbReference>
<gene>
    <name evidence="3" type="ORF">QBZ16_002829</name>
</gene>
<protein>
    <recommendedName>
        <fullName evidence="2">SAP domain-containing protein</fullName>
    </recommendedName>
</protein>
<dbReference type="EMBL" id="JASFZW010000003">
    <property type="protein sequence ID" value="KAK2079138.1"/>
    <property type="molecule type" value="Genomic_DNA"/>
</dbReference>
<keyword evidence="4" id="KW-1185">Reference proteome</keyword>
<feature type="region of interest" description="Disordered" evidence="1">
    <location>
        <begin position="348"/>
        <end position="372"/>
    </location>
</feature>
<dbReference type="PROSITE" id="PS50800">
    <property type="entry name" value="SAP"/>
    <property type="match status" value="1"/>
</dbReference>
<organism evidence="3 4">
    <name type="scientific">Prototheca wickerhamii</name>
    <dbReference type="NCBI Taxonomy" id="3111"/>
    <lineage>
        <taxon>Eukaryota</taxon>
        <taxon>Viridiplantae</taxon>
        <taxon>Chlorophyta</taxon>
        <taxon>core chlorophytes</taxon>
        <taxon>Trebouxiophyceae</taxon>
        <taxon>Chlorellales</taxon>
        <taxon>Chlorellaceae</taxon>
        <taxon>Prototheca</taxon>
    </lineage>
</organism>
<evidence type="ECO:0000313" key="3">
    <source>
        <dbReference type="EMBL" id="KAK2079138.1"/>
    </source>
</evidence>
<dbReference type="SUPFAM" id="SSF68906">
    <property type="entry name" value="SAP domain"/>
    <property type="match status" value="1"/>
</dbReference>
<dbReference type="AlphaFoldDB" id="A0AAD9IKB9"/>
<dbReference type="GO" id="GO:0008270">
    <property type="term" value="F:zinc ion binding"/>
    <property type="evidence" value="ECO:0007669"/>
    <property type="project" value="InterPro"/>
</dbReference>
<evidence type="ECO:0000256" key="1">
    <source>
        <dbReference type="SAM" id="MobiDB-lite"/>
    </source>
</evidence>
<dbReference type="SUPFAM" id="SSF46946">
    <property type="entry name" value="S13-like H2TH domain"/>
    <property type="match status" value="1"/>
</dbReference>
<dbReference type="Pfam" id="PF06831">
    <property type="entry name" value="H2TH"/>
    <property type="match status" value="1"/>
</dbReference>
<dbReference type="InterPro" id="IPR010979">
    <property type="entry name" value="Ribosomal_uS13-like_H2TH"/>
</dbReference>
<dbReference type="InterPro" id="IPR015886">
    <property type="entry name" value="H2TH_FPG"/>
</dbReference>
<dbReference type="Gene3D" id="1.10.8.50">
    <property type="match status" value="1"/>
</dbReference>
<dbReference type="GO" id="GO:0006284">
    <property type="term" value="P:base-excision repair"/>
    <property type="evidence" value="ECO:0007669"/>
    <property type="project" value="InterPro"/>
</dbReference>
<sequence length="372" mass="39387">MSGRFRTANAPGPEPSPTTRLCLESMSSSLVAHLSAMTVLQGGLDLYDSKRAKIGPDPLREDADPALVWARVRASPRPVGYLLMEQSVISGVGNIYSAEILYKAGVHPERPGNTLAPDEFERIWRHSVLLLQRGFLSGSILTVDPADVPLLRDRKARRYIYNRRQCAWCGGPVASWDMAGRTVYACHRCQPPPAADDLAPARRAAMAAAGAVKEFASQCAPEAAAEPAKLTVAALRALLKAKGLDIAGKKADLLQRIADAGNTGATGIKAEQGEAVVAVKIEGAPGAPRPPSMPPPVTPGILGIATVKSSGEDRIGAVELAVASAEDAVLEKIRAGESLGVEHVALATEETEELARSRPVKRPRRTRSAARA</sequence>
<dbReference type="Pfam" id="PF02037">
    <property type="entry name" value="SAP"/>
    <property type="match status" value="1"/>
</dbReference>
<evidence type="ECO:0000313" key="4">
    <source>
        <dbReference type="Proteomes" id="UP001255856"/>
    </source>
</evidence>
<dbReference type="InterPro" id="IPR036361">
    <property type="entry name" value="SAP_dom_sf"/>
</dbReference>
<name>A0AAD9IKB9_PROWI</name>
<dbReference type="GO" id="GO:0003684">
    <property type="term" value="F:damaged DNA binding"/>
    <property type="evidence" value="ECO:0007669"/>
    <property type="project" value="InterPro"/>
</dbReference>
<dbReference type="InterPro" id="IPR003034">
    <property type="entry name" value="SAP_dom"/>
</dbReference>
<dbReference type="PANTHER" id="PTHR42697">
    <property type="entry name" value="ENDONUCLEASE 8"/>
    <property type="match status" value="1"/>
</dbReference>
<proteinExistence type="predicted"/>
<dbReference type="SMART" id="SM00513">
    <property type="entry name" value="SAP"/>
    <property type="match status" value="1"/>
</dbReference>
<dbReference type="SMART" id="SM01232">
    <property type="entry name" value="H2TH"/>
    <property type="match status" value="1"/>
</dbReference>
<feature type="compositionally biased region" description="Basic residues" evidence="1">
    <location>
        <begin position="358"/>
        <end position="372"/>
    </location>
</feature>
<accession>A0AAD9IKB9</accession>